<feature type="domain" description="Protein HGH1 N-terminal" evidence="3">
    <location>
        <begin position="103"/>
        <end position="259"/>
    </location>
</feature>
<dbReference type="InterPro" id="IPR039717">
    <property type="entry name" value="Hgh1"/>
</dbReference>
<evidence type="ECO:0000313" key="5">
    <source>
        <dbReference type="Ensembl" id="ENSPCLP00000016498.1"/>
    </source>
</evidence>
<protein>
    <recommendedName>
        <fullName evidence="2">Protein HGH1 homolog</fullName>
    </recommendedName>
</protein>
<evidence type="ECO:0000256" key="2">
    <source>
        <dbReference type="ARBA" id="ARBA00014076"/>
    </source>
</evidence>
<dbReference type="Gene3D" id="1.25.10.10">
    <property type="entry name" value="Leucine-rich Repeat Variant"/>
    <property type="match status" value="1"/>
</dbReference>
<dbReference type="OrthoDB" id="338814at2759"/>
<name>A0A669QE50_PHACC</name>
<reference evidence="5" key="1">
    <citation type="submission" date="2025-08" db="UniProtKB">
        <authorList>
            <consortium name="Ensembl"/>
        </authorList>
    </citation>
    <scope>IDENTIFICATION</scope>
</reference>
<proteinExistence type="inferred from homology"/>
<dbReference type="SUPFAM" id="SSF48371">
    <property type="entry name" value="ARM repeat"/>
    <property type="match status" value="1"/>
</dbReference>
<accession>A0A669QE50</accession>
<dbReference type="Pfam" id="PF04063">
    <property type="entry name" value="DUF383"/>
    <property type="match status" value="1"/>
</dbReference>
<dbReference type="RefSeq" id="XP_031465326.1">
    <property type="nucleotide sequence ID" value="XM_031609466.1"/>
</dbReference>
<dbReference type="OMA" id="RIRFTIL"/>
<dbReference type="PANTHER" id="PTHR13387:SF9">
    <property type="entry name" value="PROTEIN HGH1 HOMOLOG"/>
    <property type="match status" value="1"/>
</dbReference>
<dbReference type="PANTHER" id="PTHR13387">
    <property type="entry name" value="PROTEIN HGH1 HOMOLOG"/>
    <property type="match status" value="1"/>
</dbReference>
<dbReference type="InterPro" id="IPR007206">
    <property type="entry name" value="Protein_HGH1_C"/>
</dbReference>
<sequence>MAAEAALEELAVLLGPSAGAAVRAGAAEAALALSGDPEGRRLLAARPEALRALLGVAEASGPELGPAPGAALRCLQNVSAEPEAREPLLAALPAVLRLLPAGPACGLLANLSRERGAARRVFGGLERESGAGAEALLRALEGPRPPPELGALLCNLSGLPEGRRALLERPRCAVRRLLPLVGDAESAVLRRGAVGALRNCCFQHEHHEWLLSDEVDLLPSLLLPLAGPEEFPEDEMERLPVELQYLPEDKEREPEPDIRRMLLEALLLLTATKAGRLLLREKGTYVVLRELHRCEKDPEVLSACEKLIQVLIGDEPEPGMENLLEVNIPAEVEERLRSWDREEEERRQREEAR</sequence>
<dbReference type="InterPro" id="IPR007205">
    <property type="entry name" value="Protein_HGH1_N"/>
</dbReference>
<dbReference type="InterPro" id="IPR016024">
    <property type="entry name" value="ARM-type_fold"/>
</dbReference>
<evidence type="ECO:0000259" key="3">
    <source>
        <dbReference type="Pfam" id="PF04063"/>
    </source>
</evidence>
<feature type="domain" description="Protein HGH1 C-terminal" evidence="4">
    <location>
        <begin position="265"/>
        <end position="318"/>
    </location>
</feature>
<evidence type="ECO:0000259" key="4">
    <source>
        <dbReference type="Pfam" id="PF04064"/>
    </source>
</evidence>
<dbReference type="AlphaFoldDB" id="A0A669QE50"/>
<dbReference type="Pfam" id="PF04064">
    <property type="entry name" value="DUF384"/>
    <property type="match status" value="1"/>
</dbReference>
<dbReference type="Proteomes" id="UP000472261">
    <property type="component" value="Unplaced"/>
</dbReference>
<keyword evidence="6" id="KW-1185">Reference proteome</keyword>
<dbReference type="InterPro" id="IPR011989">
    <property type="entry name" value="ARM-like"/>
</dbReference>
<reference evidence="5" key="2">
    <citation type="submission" date="2025-09" db="UniProtKB">
        <authorList>
            <consortium name="Ensembl"/>
        </authorList>
    </citation>
    <scope>IDENTIFICATION</scope>
</reference>
<evidence type="ECO:0000313" key="6">
    <source>
        <dbReference type="Proteomes" id="UP000472261"/>
    </source>
</evidence>
<comment type="similarity">
    <text evidence="1">Belongs to the HGH1 family.</text>
</comment>
<dbReference type="GeneID" id="116239378"/>
<gene>
    <name evidence="5" type="primary">HGH1</name>
</gene>
<evidence type="ECO:0000256" key="1">
    <source>
        <dbReference type="ARBA" id="ARBA00006712"/>
    </source>
</evidence>
<dbReference type="CTD" id="51236"/>
<dbReference type="KEGG" id="pcoc:116239378"/>
<organism evidence="5 6">
    <name type="scientific">Phasianus colchicus</name>
    <name type="common">Common pheasant</name>
    <dbReference type="NCBI Taxonomy" id="9054"/>
    <lineage>
        <taxon>Eukaryota</taxon>
        <taxon>Metazoa</taxon>
        <taxon>Chordata</taxon>
        <taxon>Craniata</taxon>
        <taxon>Vertebrata</taxon>
        <taxon>Euteleostomi</taxon>
        <taxon>Archelosauria</taxon>
        <taxon>Archosauria</taxon>
        <taxon>Dinosauria</taxon>
        <taxon>Saurischia</taxon>
        <taxon>Theropoda</taxon>
        <taxon>Coelurosauria</taxon>
        <taxon>Aves</taxon>
        <taxon>Neognathae</taxon>
        <taxon>Galloanserae</taxon>
        <taxon>Galliformes</taxon>
        <taxon>Phasianidae</taxon>
        <taxon>Phasianinae</taxon>
        <taxon>Phasianus</taxon>
    </lineage>
</organism>
<dbReference type="Ensembl" id="ENSPCLT00000021784.1">
    <property type="protein sequence ID" value="ENSPCLP00000016498.1"/>
    <property type="gene ID" value="ENSPCLG00000013483.1"/>
</dbReference>